<dbReference type="OrthoDB" id="225129at2157"/>
<organism evidence="2 3">
    <name type="scientific">Halorubrum trapanicum</name>
    <dbReference type="NCBI Taxonomy" id="29284"/>
    <lineage>
        <taxon>Archaea</taxon>
        <taxon>Methanobacteriati</taxon>
        <taxon>Methanobacteriota</taxon>
        <taxon>Stenosarchaea group</taxon>
        <taxon>Halobacteria</taxon>
        <taxon>Halobacteriales</taxon>
        <taxon>Haloferacaceae</taxon>
        <taxon>Halorubrum</taxon>
    </lineage>
</organism>
<dbReference type="Proteomes" id="UP000770586">
    <property type="component" value="Unassembled WGS sequence"/>
</dbReference>
<dbReference type="EMBL" id="JAGGKE010000014">
    <property type="protein sequence ID" value="MBP1903046.1"/>
    <property type="molecule type" value="Genomic_DNA"/>
</dbReference>
<dbReference type="RefSeq" id="WP_210113821.1">
    <property type="nucleotide sequence ID" value="NZ_BAAADX010000005.1"/>
</dbReference>
<evidence type="ECO:0000256" key="1">
    <source>
        <dbReference type="SAM" id="MobiDB-lite"/>
    </source>
</evidence>
<evidence type="ECO:0000313" key="2">
    <source>
        <dbReference type="EMBL" id="MBP1903046.1"/>
    </source>
</evidence>
<reference evidence="2 3" key="1">
    <citation type="submission" date="2021-03" db="EMBL/GenBank/DDBJ databases">
        <title>Genomic Encyclopedia of Type Strains, Phase IV (KMG-IV): sequencing the most valuable type-strain genomes for metagenomic binning, comparative biology and taxonomic classification.</title>
        <authorList>
            <person name="Goeker M."/>
        </authorList>
    </citation>
    <scope>NUCLEOTIDE SEQUENCE [LARGE SCALE GENOMIC DNA]</scope>
    <source>
        <strain evidence="2 3">DSM 12287</strain>
    </source>
</reference>
<comment type="caution">
    <text evidence="2">The sequence shown here is derived from an EMBL/GenBank/DDBJ whole genome shotgun (WGS) entry which is preliminary data.</text>
</comment>
<protein>
    <submittedName>
        <fullName evidence="2">Uncharacterized protein</fullName>
    </submittedName>
</protein>
<keyword evidence="3" id="KW-1185">Reference proteome</keyword>
<feature type="region of interest" description="Disordered" evidence="1">
    <location>
        <begin position="1"/>
        <end position="55"/>
    </location>
</feature>
<gene>
    <name evidence="2" type="ORF">J2744_002749</name>
</gene>
<dbReference type="AlphaFoldDB" id="A0A8J7UPM0"/>
<evidence type="ECO:0000313" key="3">
    <source>
        <dbReference type="Proteomes" id="UP000770586"/>
    </source>
</evidence>
<accession>A0A8J7UPM0</accession>
<name>A0A8J7UPM0_9EURY</name>
<sequence length="55" mass="5684">MAAPANAGEPLHSRRGREPQHACRLNETPIAGVCPTHGPVGPHHAVDEPSGVDDA</sequence>
<proteinExistence type="predicted"/>